<feature type="signal peptide" evidence="1">
    <location>
        <begin position="1"/>
        <end position="21"/>
    </location>
</feature>
<reference evidence="2" key="1">
    <citation type="submission" date="2022-05" db="EMBL/GenBank/DDBJ databases">
        <authorList>
            <person name="Park J.-S."/>
        </authorList>
    </citation>
    <scope>NUCLEOTIDE SEQUENCE</scope>
    <source>
        <strain evidence="2">2012CJ41-6</strain>
    </source>
</reference>
<proteinExistence type="predicted"/>
<evidence type="ECO:0000256" key="1">
    <source>
        <dbReference type="SAM" id="SignalP"/>
    </source>
</evidence>
<dbReference type="InterPro" id="IPR052022">
    <property type="entry name" value="26kDa_periplasmic_antigen"/>
</dbReference>
<sequence>MRTLVFLIAVLMAATVGMAQADERRISVTGTGTVAAAPDMATVTLGVSHQADTAQEAMDQTSQAMAAVLDRLTGLGIDKSDIQTQNLSLYPVWNTIVNRETQQQERELTGFAASNLVQVRVRDLDSLGQTLSAVVADGGNEMRGLNFSVSDPEPLLAQARAEAVKDAMDKARQLAEAAGVTLGEVVSINEHGGNGRPMMARAEFAADAGSVPVAAGEVSYNNSVAMVFAIGE</sequence>
<evidence type="ECO:0000313" key="2">
    <source>
        <dbReference type="EMBL" id="MCL6282218.1"/>
    </source>
</evidence>
<dbReference type="PANTHER" id="PTHR34387">
    <property type="entry name" value="SLR1258 PROTEIN"/>
    <property type="match status" value="1"/>
</dbReference>
<accession>A0ABT0PX81</accession>
<name>A0ABT0PX81_9RHOB</name>
<gene>
    <name evidence="2" type="ORF">M3P21_01640</name>
</gene>
<comment type="caution">
    <text evidence="2">The sequence shown here is derived from an EMBL/GenBank/DDBJ whole genome shotgun (WGS) entry which is preliminary data.</text>
</comment>
<dbReference type="InterPro" id="IPR007497">
    <property type="entry name" value="SIMPL/DUF541"/>
</dbReference>
<evidence type="ECO:0000313" key="3">
    <source>
        <dbReference type="Proteomes" id="UP001203880"/>
    </source>
</evidence>
<dbReference type="RefSeq" id="WP_249706249.1">
    <property type="nucleotide sequence ID" value="NZ_JAMFMB010000001.1"/>
</dbReference>
<dbReference type="PANTHER" id="PTHR34387:SF1">
    <property type="entry name" value="PERIPLASMIC IMMUNOGENIC PROTEIN"/>
    <property type="match status" value="1"/>
</dbReference>
<keyword evidence="1" id="KW-0732">Signal</keyword>
<dbReference type="EMBL" id="JAMFMB010000001">
    <property type="protein sequence ID" value="MCL6282218.1"/>
    <property type="molecule type" value="Genomic_DNA"/>
</dbReference>
<feature type="chain" id="PRO_5045523668" evidence="1">
    <location>
        <begin position="22"/>
        <end position="232"/>
    </location>
</feature>
<dbReference type="Pfam" id="PF04402">
    <property type="entry name" value="SIMPL"/>
    <property type="match status" value="1"/>
</dbReference>
<organism evidence="2 3">
    <name type="scientific">Ruegeria spongiae</name>
    <dbReference type="NCBI Taxonomy" id="2942209"/>
    <lineage>
        <taxon>Bacteria</taxon>
        <taxon>Pseudomonadati</taxon>
        <taxon>Pseudomonadota</taxon>
        <taxon>Alphaproteobacteria</taxon>
        <taxon>Rhodobacterales</taxon>
        <taxon>Roseobacteraceae</taxon>
        <taxon>Ruegeria</taxon>
    </lineage>
</organism>
<protein>
    <submittedName>
        <fullName evidence="2">SIMPL domain-containing protein</fullName>
    </submittedName>
</protein>
<dbReference type="Proteomes" id="UP001203880">
    <property type="component" value="Unassembled WGS sequence"/>
</dbReference>
<dbReference type="Gene3D" id="3.30.70.2970">
    <property type="entry name" value="Protein of unknown function (DUF541), domain 2"/>
    <property type="match status" value="1"/>
</dbReference>
<dbReference type="Gene3D" id="3.30.110.170">
    <property type="entry name" value="Protein of unknown function (DUF541), domain 1"/>
    <property type="match status" value="1"/>
</dbReference>
<keyword evidence="3" id="KW-1185">Reference proteome</keyword>